<gene>
    <name evidence="7" type="ORF">DES52_108101</name>
</gene>
<dbReference type="PANTHER" id="PTHR37422">
    <property type="entry name" value="TEICHURONIC ACID BIOSYNTHESIS PROTEIN TUAE"/>
    <property type="match status" value="1"/>
</dbReference>
<reference evidence="7 8" key="1">
    <citation type="submission" date="2018-06" db="EMBL/GenBank/DDBJ databases">
        <title>Genomic Encyclopedia of Type Strains, Phase IV (KMG-IV): sequencing the most valuable type-strain genomes for metagenomic binning, comparative biology and taxonomic classification.</title>
        <authorList>
            <person name="Goeker M."/>
        </authorList>
    </citation>
    <scope>NUCLEOTIDE SEQUENCE [LARGE SCALE GENOMIC DNA]</scope>
    <source>
        <strain evidence="7 8">DSM 18048</strain>
    </source>
</reference>
<keyword evidence="3 5" id="KW-1133">Transmembrane helix</keyword>
<dbReference type="InterPro" id="IPR051533">
    <property type="entry name" value="WaaL-like"/>
</dbReference>
<feature type="transmembrane region" description="Helical" evidence="5">
    <location>
        <begin position="165"/>
        <end position="186"/>
    </location>
</feature>
<evidence type="ECO:0000256" key="1">
    <source>
        <dbReference type="ARBA" id="ARBA00004141"/>
    </source>
</evidence>
<dbReference type="EMBL" id="QJSX01000008">
    <property type="protein sequence ID" value="PYE53572.1"/>
    <property type="molecule type" value="Genomic_DNA"/>
</dbReference>
<feature type="transmembrane region" description="Helical" evidence="5">
    <location>
        <begin position="266"/>
        <end position="284"/>
    </location>
</feature>
<comment type="subcellular location">
    <subcellularLocation>
        <location evidence="1">Membrane</location>
        <topology evidence="1">Multi-pass membrane protein</topology>
    </subcellularLocation>
</comment>
<feature type="transmembrane region" description="Helical" evidence="5">
    <location>
        <begin position="136"/>
        <end position="153"/>
    </location>
</feature>
<keyword evidence="4 5" id="KW-0472">Membrane</keyword>
<keyword evidence="7" id="KW-0436">Ligase</keyword>
<evidence type="ECO:0000256" key="4">
    <source>
        <dbReference type="ARBA" id="ARBA00023136"/>
    </source>
</evidence>
<keyword evidence="8" id="KW-1185">Reference proteome</keyword>
<feature type="transmembrane region" description="Helical" evidence="5">
    <location>
        <begin position="234"/>
        <end position="260"/>
    </location>
</feature>
<feature type="transmembrane region" description="Helical" evidence="5">
    <location>
        <begin position="28"/>
        <end position="45"/>
    </location>
</feature>
<evidence type="ECO:0000256" key="5">
    <source>
        <dbReference type="SAM" id="Phobius"/>
    </source>
</evidence>
<feature type="transmembrane region" description="Helical" evidence="5">
    <location>
        <begin position="206"/>
        <end position="222"/>
    </location>
</feature>
<evidence type="ECO:0000259" key="6">
    <source>
        <dbReference type="Pfam" id="PF04932"/>
    </source>
</evidence>
<name>A0A318S5Z8_9DEIO</name>
<dbReference type="InterPro" id="IPR007016">
    <property type="entry name" value="O-antigen_ligase-rel_domated"/>
</dbReference>
<dbReference type="Proteomes" id="UP000248326">
    <property type="component" value="Unassembled WGS sequence"/>
</dbReference>
<evidence type="ECO:0000256" key="2">
    <source>
        <dbReference type="ARBA" id="ARBA00022692"/>
    </source>
</evidence>
<dbReference type="AlphaFoldDB" id="A0A318S5Z8"/>
<dbReference type="Pfam" id="PF04932">
    <property type="entry name" value="Wzy_C"/>
    <property type="match status" value="1"/>
</dbReference>
<evidence type="ECO:0000313" key="7">
    <source>
        <dbReference type="EMBL" id="PYE53572.1"/>
    </source>
</evidence>
<proteinExistence type="predicted"/>
<feature type="domain" description="O-antigen ligase-related" evidence="6">
    <location>
        <begin position="230"/>
        <end position="401"/>
    </location>
</feature>
<feature type="transmembrane region" description="Helical" evidence="5">
    <location>
        <begin position="57"/>
        <end position="77"/>
    </location>
</feature>
<feature type="transmembrane region" description="Helical" evidence="5">
    <location>
        <begin position="98"/>
        <end position="116"/>
    </location>
</feature>
<feature type="transmembrane region" description="Helical" evidence="5">
    <location>
        <begin position="389"/>
        <end position="410"/>
    </location>
</feature>
<organism evidence="7 8">
    <name type="scientific">Deinococcus yavapaiensis KR-236</name>
    <dbReference type="NCBI Taxonomy" id="694435"/>
    <lineage>
        <taxon>Bacteria</taxon>
        <taxon>Thermotogati</taxon>
        <taxon>Deinococcota</taxon>
        <taxon>Deinococci</taxon>
        <taxon>Deinococcales</taxon>
        <taxon>Deinococcaceae</taxon>
        <taxon>Deinococcus</taxon>
    </lineage>
</organism>
<dbReference type="GO" id="GO:0016874">
    <property type="term" value="F:ligase activity"/>
    <property type="evidence" value="ECO:0007669"/>
    <property type="project" value="UniProtKB-KW"/>
</dbReference>
<accession>A0A318S5Z8</accession>
<comment type="caution">
    <text evidence="7">The sequence shown here is derived from an EMBL/GenBank/DDBJ whole genome shotgun (WGS) entry which is preliminary data.</text>
</comment>
<dbReference type="GO" id="GO:0016020">
    <property type="term" value="C:membrane"/>
    <property type="evidence" value="ECO:0007669"/>
    <property type="project" value="UniProtKB-SubCell"/>
</dbReference>
<sequence>MEHSPVGIALSSSLPPVRRHVSLPARLIWLRDFLWPAFILLYPLLTPNGGDFATSVTIHSTWAILCSLLGAIFELLARPATQLRDIVLLPRWLWSHKPVLMAWLLGLWVIISSSQAQDRAAAFAGSGFDFTDSASWVLSLIAVFTLVYIRALADEKLKQRCVNALIVSTLILALGGIVEVVMGRGIFLNAGEQTNLLPIVNFPQKGHLAGWLVVGCAAALASRQRWALFAMLPIACTIALTGNRAALVAIGLVAVATLIMHSQKRAQVVKVGALVLTFLLGMGVSRMHQGKETRQLQDTSSMSSRTMLWTAGGRGVMERPIFGWGGGQFYSHWTDQLTDGELKTFLRFEFNEKFAYRKDGMVYRVTQDGHVRPRIWIGWKAHNQILDFAIMYGLPGAAILVGLMVLALLNVRNLEVWAAFAAYSVFMLLWFPIPWSEGALWALWGLASAVGPRKRTLSETI</sequence>
<keyword evidence="2 5" id="KW-0812">Transmembrane</keyword>
<dbReference type="PANTHER" id="PTHR37422:SF13">
    <property type="entry name" value="LIPOPOLYSACCHARIDE BIOSYNTHESIS PROTEIN PA4999-RELATED"/>
    <property type="match status" value="1"/>
</dbReference>
<protein>
    <submittedName>
        <fullName evidence="7">O-antigen ligase</fullName>
    </submittedName>
</protein>
<evidence type="ECO:0000313" key="8">
    <source>
        <dbReference type="Proteomes" id="UP000248326"/>
    </source>
</evidence>
<evidence type="ECO:0000256" key="3">
    <source>
        <dbReference type="ARBA" id="ARBA00022989"/>
    </source>
</evidence>